<dbReference type="Proteomes" id="UP000076154">
    <property type="component" value="Unassembled WGS sequence"/>
</dbReference>
<dbReference type="InParanoid" id="A0A369JFW1"/>
<accession>A0A369JFW1</accession>
<evidence type="ECO:0000313" key="2">
    <source>
        <dbReference type="Proteomes" id="UP000076154"/>
    </source>
</evidence>
<proteinExistence type="predicted"/>
<sequence length="116" mass="13384">MHLRMPTHHPRTLLQECHAVLLRMTTSEPWYVRLHNLHDGLSQGTSAHAIAFSTVKLMVRGQFTIRTFNPPHHIDFDFAHAMAIPRLHRLPTAPLLSYHLDAVRSAYLPTRHSRIV</sequence>
<organism evidence="1 2">
    <name type="scientific">Hypsizygus marmoreus</name>
    <name type="common">White beech mushroom</name>
    <name type="synonym">Agaricus marmoreus</name>
    <dbReference type="NCBI Taxonomy" id="39966"/>
    <lineage>
        <taxon>Eukaryota</taxon>
        <taxon>Fungi</taxon>
        <taxon>Dikarya</taxon>
        <taxon>Basidiomycota</taxon>
        <taxon>Agaricomycotina</taxon>
        <taxon>Agaricomycetes</taxon>
        <taxon>Agaricomycetidae</taxon>
        <taxon>Agaricales</taxon>
        <taxon>Tricholomatineae</taxon>
        <taxon>Lyophyllaceae</taxon>
        <taxon>Hypsizygus</taxon>
    </lineage>
</organism>
<name>A0A369JFW1_HYPMA</name>
<keyword evidence="2" id="KW-1185">Reference proteome</keyword>
<protein>
    <submittedName>
        <fullName evidence="1">Uncharacterized protein</fullName>
    </submittedName>
</protein>
<reference evidence="1" key="1">
    <citation type="submission" date="2018-04" db="EMBL/GenBank/DDBJ databases">
        <title>Whole genome sequencing of Hypsizygus marmoreus.</title>
        <authorList>
            <person name="Choi I.-G."/>
            <person name="Min B."/>
            <person name="Kim J.-G."/>
            <person name="Kim S."/>
            <person name="Oh Y.-L."/>
            <person name="Kong W.-S."/>
            <person name="Park H."/>
            <person name="Jeong J."/>
            <person name="Song E.-S."/>
        </authorList>
    </citation>
    <scope>NUCLEOTIDE SEQUENCE [LARGE SCALE GENOMIC DNA]</scope>
    <source>
        <strain evidence="1">51987-8</strain>
    </source>
</reference>
<dbReference type="EMBL" id="LUEZ02000080">
    <property type="protein sequence ID" value="RDB19295.1"/>
    <property type="molecule type" value="Genomic_DNA"/>
</dbReference>
<comment type="caution">
    <text evidence="1">The sequence shown here is derived from an EMBL/GenBank/DDBJ whole genome shotgun (WGS) entry which is preliminary data.</text>
</comment>
<gene>
    <name evidence="1" type="ORF">Hypma_013595</name>
</gene>
<evidence type="ECO:0000313" key="1">
    <source>
        <dbReference type="EMBL" id="RDB19295.1"/>
    </source>
</evidence>
<dbReference type="AlphaFoldDB" id="A0A369JFW1"/>